<dbReference type="Pfam" id="PF07734">
    <property type="entry name" value="FBA_1"/>
    <property type="match status" value="1"/>
</dbReference>
<evidence type="ECO:0000313" key="3">
    <source>
        <dbReference type="Proteomes" id="UP000230069"/>
    </source>
</evidence>
<reference evidence="2 3" key="1">
    <citation type="submission" date="2017-09" db="EMBL/GenBank/DDBJ databases">
        <title>WGS assembly of Aquilegia coerulea Goldsmith.</title>
        <authorList>
            <person name="Hodges S."/>
            <person name="Kramer E."/>
            <person name="Nordborg M."/>
            <person name="Tomkins J."/>
            <person name="Borevitz J."/>
            <person name="Derieg N."/>
            <person name="Yan J."/>
            <person name="Mihaltcheva S."/>
            <person name="Hayes R.D."/>
            <person name="Rokhsar D."/>
        </authorList>
    </citation>
    <scope>NUCLEOTIDE SEQUENCE [LARGE SCALE GENOMIC DNA]</scope>
    <source>
        <strain evidence="3">cv. Goldsmith</strain>
    </source>
</reference>
<dbReference type="SUPFAM" id="SSF50965">
    <property type="entry name" value="Galactose oxidase, central domain"/>
    <property type="match status" value="1"/>
</dbReference>
<dbReference type="InParanoid" id="A0A2G5EIB9"/>
<organism evidence="2 3">
    <name type="scientific">Aquilegia coerulea</name>
    <name type="common">Rocky mountain columbine</name>
    <dbReference type="NCBI Taxonomy" id="218851"/>
    <lineage>
        <taxon>Eukaryota</taxon>
        <taxon>Viridiplantae</taxon>
        <taxon>Streptophyta</taxon>
        <taxon>Embryophyta</taxon>
        <taxon>Tracheophyta</taxon>
        <taxon>Spermatophyta</taxon>
        <taxon>Magnoliopsida</taxon>
        <taxon>Ranunculales</taxon>
        <taxon>Ranunculaceae</taxon>
        <taxon>Thalictroideae</taxon>
        <taxon>Aquilegia</taxon>
    </lineage>
</organism>
<dbReference type="PANTHER" id="PTHR31672">
    <property type="entry name" value="BNACNNG10540D PROTEIN"/>
    <property type="match status" value="1"/>
</dbReference>
<gene>
    <name evidence="2" type="ORF">AQUCO_00700025v1</name>
</gene>
<dbReference type="InterPro" id="IPR017451">
    <property type="entry name" value="F-box-assoc_interact_dom"/>
</dbReference>
<dbReference type="InterPro" id="IPR006527">
    <property type="entry name" value="F-box-assoc_dom_typ1"/>
</dbReference>
<feature type="domain" description="F-box associated beta-propeller type 1" evidence="1">
    <location>
        <begin position="57"/>
        <end position="296"/>
    </location>
</feature>
<proteinExistence type="predicted"/>
<dbReference type="NCBIfam" id="TIGR01640">
    <property type="entry name" value="F_box_assoc_1"/>
    <property type="match status" value="1"/>
</dbReference>
<evidence type="ECO:0000313" key="2">
    <source>
        <dbReference type="EMBL" id="PIA55441.1"/>
    </source>
</evidence>
<dbReference type="InterPro" id="IPR011043">
    <property type="entry name" value="Gal_Oxase/kelch_b-propeller"/>
</dbReference>
<evidence type="ECO:0000259" key="1">
    <source>
        <dbReference type="Pfam" id="PF07734"/>
    </source>
</evidence>
<dbReference type="AlphaFoldDB" id="A0A2G5EIB9"/>
<dbReference type="EMBL" id="KZ305024">
    <property type="protein sequence ID" value="PIA55441.1"/>
    <property type="molecule type" value="Genomic_DNA"/>
</dbReference>
<dbReference type="OrthoDB" id="591557at2759"/>
<keyword evidence="3" id="KW-1185">Reference proteome</keyword>
<sequence>MHMNISIEENNWCKVKLMIILRREKTDKLYSLDLEKGLGHAVAIENPISADSTRIRGSCNGLLCMLFNLKLLYIWNPSTRECKEVPCLPPNDDYIIEYGFGYNPDIDDYVVVRISSCDPRKVLVEVYSLRRNSWRTISTVFEVYSLHRNSGRTIPHRIPYTFEKGKSGVFVEGSLHWVVHRPGIKYGDVFRTVIAFDIGRERFRELPLPEYGTRCKSIEIVESGGKLYMQRYLVETDSELWVMKVYGVKESWTKLFNIPAHLSGSLLCIKRNGSVLLKGDNLDVILYDPKTKTRSFNHIPGICEGIDDARTYVESTVRV</sequence>
<dbReference type="Proteomes" id="UP000230069">
    <property type="component" value="Unassembled WGS sequence"/>
</dbReference>
<dbReference type="PANTHER" id="PTHR31672:SF13">
    <property type="entry name" value="F-BOX PROTEIN CPR30-LIKE"/>
    <property type="match status" value="1"/>
</dbReference>
<dbReference type="STRING" id="218851.A0A2G5EIB9"/>
<name>A0A2G5EIB9_AQUCA</name>
<accession>A0A2G5EIB9</accession>
<dbReference type="InterPro" id="IPR050796">
    <property type="entry name" value="SCF_F-box_component"/>
</dbReference>
<protein>
    <recommendedName>
        <fullName evidence="1">F-box associated beta-propeller type 1 domain-containing protein</fullName>
    </recommendedName>
</protein>